<reference evidence="1 2" key="1">
    <citation type="submission" date="2015-02" db="EMBL/GenBank/DDBJ databases">
        <authorList>
            <person name="Ju K.-S."/>
            <person name="Doroghazi J.R."/>
            <person name="Metcalf W."/>
        </authorList>
    </citation>
    <scope>NUCLEOTIDE SEQUENCE [LARGE SCALE GENOMIC DNA]</scope>
    <source>
        <strain evidence="1 2">NRRL B-16140</strain>
    </source>
</reference>
<dbReference type="PATRIC" id="fig|68170.10.peg.9003"/>
<keyword evidence="2" id="KW-1185">Reference proteome</keyword>
<evidence type="ECO:0000313" key="2">
    <source>
        <dbReference type="Proteomes" id="UP000033393"/>
    </source>
</evidence>
<name>A0A0F0HBP8_LENAE</name>
<proteinExistence type="predicted"/>
<dbReference type="STRING" id="68170.GCA_000974445_06233"/>
<organism evidence="1 2">
    <name type="scientific">Lentzea aerocolonigenes</name>
    <name type="common">Lechevalieria aerocolonigenes</name>
    <name type="synonym">Saccharothrix aerocolonigenes</name>
    <dbReference type="NCBI Taxonomy" id="68170"/>
    <lineage>
        <taxon>Bacteria</taxon>
        <taxon>Bacillati</taxon>
        <taxon>Actinomycetota</taxon>
        <taxon>Actinomycetes</taxon>
        <taxon>Pseudonocardiales</taxon>
        <taxon>Pseudonocardiaceae</taxon>
        <taxon>Lentzea</taxon>
    </lineage>
</organism>
<dbReference type="Proteomes" id="UP000033393">
    <property type="component" value="Unassembled WGS sequence"/>
</dbReference>
<dbReference type="eggNOG" id="COG3886">
    <property type="taxonomic scope" value="Bacteria"/>
</dbReference>
<dbReference type="EMBL" id="JYJG01000045">
    <property type="protein sequence ID" value="KJK51053.1"/>
    <property type="molecule type" value="Genomic_DNA"/>
</dbReference>
<comment type="caution">
    <text evidence="1">The sequence shown here is derived from an EMBL/GenBank/DDBJ whole genome shotgun (WGS) entry which is preliminary data.</text>
</comment>
<gene>
    <name evidence="1" type="ORF">UK23_08760</name>
</gene>
<protein>
    <submittedName>
        <fullName evidence="1">Uncharacterized protein</fullName>
    </submittedName>
</protein>
<accession>A0A0F0HBP8</accession>
<evidence type="ECO:0000313" key="1">
    <source>
        <dbReference type="EMBL" id="KJK51053.1"/>
    </source>
</evidence>
<sequence length="318" mass="35051">MSWRYQVDDVFARFSEGRWDDFLDELDKIRVSVADPAERQQLKATARRDAREAGSQPLLVRMAIADHYLNLLAIGVWAGDESWRADLRDLVISLVPGDDESHDDALVSSVIAVVLAQLLQDARLRGGSEADVMARSAWEKAQEWAAYAEDRYVERLLHASTEAGARVVTETEVQEVVELATAAADDQHAETIAALETEGFTAEIMNGVWVVEGDFRNAVRAAARAITLTGYGCVLARNIRQSAVMLWHENTLAMADSKVPRWRVYPILAPVTPQSKFSGGEGLPFTRDTHPLAPAPEVVRRLADAVGVNLSHLLAALR</sequence>
<dbReference type="AlphaFoldDB" id="A0A0F0HBP8"/>